<sequence length="136" mass="14274">MRMKTIAPLAAALASLANLAWAGTIDPAKPAVCAMIETFECVPGENCIADTPEGINLPRFIKIDFAANKAYGEHASGEERSADILTQKVDAGRIILQGIQNGNGWTAMIDQATGNMSLSIAGSQVGFVIYGACTQM</sequence>
<evidence type="ECO:0000256" key="1">
    <source>
        <dbReference type="SAM" id="SignalP"/>
    </source>
</evidence>
<dbReference type="KEGG" id="hadh:FRZ61_45190"/>
<keyword evidence="1" id="KW-0732">Signal</keyword>
<keyword evidence="3" id="KW-1185">Reference proteome</keyword>
<reference evidence="2 3" key="1">
    <citation type="submission" date="2019-08" db="EMBL/GenBank/DDBJ databases">
        <title>Hyperibacter terrae gen. nov., sp. nov. and Hyperibacter viscosus sp. nov., two new members in the family Rhodospirillaceae isolated from the rhizosphere of Hypericum perforatum.</title>
        <authorList>
            <person name="Noviana Z."/>
        </authorList>
    </citation>
    <scope>NUCLEOTIDE SEQUENCE [LARGE SCALE GENOMIC DNA]</scope>
    <source>
        <strain evidence="2 3">R5959</strain>
    </source>
</reference>
<evidence type="ECO:0000313" key="3">
    <source>
        <dbReference type="Proteomes" id="UP000325797"/>
    </source>
</evidence>
<dbReference type="RefSeq" id="WP_151119843.1">
    <property type="nucleotide sequence ID" value="NZ_CP042582.1"/>
</dbReference>
<evidence type="ECO:0000313" key="2">
    <source>
        <dbReference type="EMBL" id="QEX24578.1"/>
    </source>
</evidence>
<accession>A0A5J6N3U4</accession>
<dbReference type="EMBL" id="CP042582">
    <property type="protein sequence ID" value="QEX24578.1"/>
    <property type="molecule type" value="Genomic_DNA"/>
</dbReference>
<dbReference type="AlphaFoldDB" id="A0A5J6N3U4"/>
<feature type="signal peptide" evidence="1">
    <location>
        <begin position="1"/>
        <end position="22"/>
    </location>
</feature>
<protein>
    <submittedName>
        <fullName evidence="2">Uncharacterized protein</fullName>
    </submittedName>
</protein>
<organism evidence="2 3">
    <name type="scientific">Hypericibacter adhaerens</name>
    <dbReference type="NCBI Taxonomy" id="2602016"/>
    <lineage>
        <taxon>Bacteria</taxon>
        <taxon>Pseudomonadati</taxon>
        <taxon>Pseudomonadota</taxon>
        <taxon>Alphaproteobacteria</taxon>
        <taxon>Rhodospirillales</taxon>
        <taxon>Dongiaceae</taxon>
        <taxon>Hypericibacter</taxon>
    </lineage>
</organism>
<dbReference type="OrthoDB" id="9094939at2"/>
<dbReference type="Proteomes" id="UP000325797">
    <property type="component" value="Chromosome"/>
</dbReference>
<proteinExistence type="predicted"/>
<feature type="chain" id="PRO_5023847446" evidence="1">
    <location>
        <begin position="23"/>
        <end position="136"/>
    </location>
</feature>
<name>A0A5J6N3U4_9PROT</name>
<gene>
    <name evidence="2" type="ORF">FRZ61_45190</name>
</gene>